<protein>
    <recommendedName>
        <fullName evidence="10">Major facilitator superfamily (MFS) profile domain-containing protein</fullName>
    </recommendedName>
</protein>
<dbReference type="GO" id="GO:0016020">
    <property type="term" value="C:membrane"/>
    <property type="evidence" value="ECO:0007669"/>
    <property type="project" value="UniProtKB-SubCell"/>
</dbReference>
<evidence type="ECO:0000256" key="3">
    <source>
        <dbReference type="ARBA" id="ARBA00022692"/>
    </source>
</evidence>
<name>A0A428SK06_9HYPO</name>
<dbReference type="Gene3D" id="1.20.1250.20">
    <property type="entry name" value="MFS general substrate transporter like domains"/>
    <property type="match status" value="2"/>
</dbReference>
<keyword evidence="3 7" id="KW-0812">Transmembrane</keyword>
<feature type="transmembrane region" description="Helical" evidence="7">
    <location>
        <begin position="257"/>
        <end position="279"/>
    </location>
</feature>
<sequence>MFSWEKFLSAKPSLDVPSLETVDLNDKEMERRIVRKQDLRILPWICITYLLNYLDRVNLGNARTLNNDTPEDNIVAQLDLTGQKYNIAVALFFVPYVLMEFPSNILLKYFSPSKWISRIMVSWGIVTICTAAVSTYAGLLIVRIFLGLAEAGFFPGVMMYLCFWYKPEERATRMAIFASSVAAGLAGWQWLFVLEGIPAVIVGVMVWFWLPDYPQTVSWLSPEERAFAVKRLGPYAPSMGDKHWDSKVAKETIMEPFFWLFAIQYFLMTNSLNAFGYFAPSIVASLGFEGYTAQLLTVPPNVFALFIIIGNCLHSDRTKERSKHVIGGLAFVATGYLLLAVVTNWRVRYFAVFIIACTNAAVLPFVAHRTATVRGSTATALATGGMIAIANTGGISAPFLFPSSTSPMYAMGNWTVFAFLVVAVIMTGYVWYVFGSHSGYRTGTADEGGHLEVLDAGDQDPNQVMNDALAVEKKKEEIKDMDMA</sequence>
<comment type="subcellular location">
    <subcellularLocation>
        <location evidence="1">Membrane</location>
        <topology evidence="1">Multi-pass membrane protein</topology>
    </subcellularLocation>
</comment>
<evidence type="ECO:0000313" key="8">
    <source>
        <dbReference type="EMBL" id="RSL90108.1"/>
    </source>
</evidence>
<dbReference type="SUPFAM" id="SSF103473">
    <property type="entry name" value="MFS general substrate transporter"/>
    <property type="match status" value="1"/>
</dbReference>
<dbReference type="GO" id="GO:0022857">
    <property type="term" value="F:transmembrane transporter activity"/>
    <property type="evidence" value="ECO:0007669"/>
    <property type="project" value="InterPro"/>
</dbReference>
<organism evidence="8 9">
    <name type="scientific">Fusarium oligoseptatum</name>
    <dbReference type="NCBI Taxonomy" id="2604345"/>
    <lineage>
        <taxon>Eukaryota</taxon>
        <taxon>Fungi</taxon>
        <taxon>Dikarya</taxon>
        <taxon>Ascomycota</taxon>
        <taxon>Pezizomycotina</taxon>
        <taxon>Sordariomycetes</taxon>
        <taxon>Hypocreomycetidae</taxon>
        <taxon>Hypocreales</taxon>
        <taxon>Nectriaceae</taxon>
        <taxon>Fusarium</taxon>
        <taxon>Fusarium solani species complex</taxon>
    </lineage>
</organism>
<keyword evidence="4 7" id="KW-1133">Transmembrane helix</keyword>
<evidence type="ECO:0000256" key="7">
    <source>
        <dbReference type="SAM" id="Phobius"/>
    </source>
</evidence>
<evidence type="ECO:0000256" key="2">
    <source>
        <dbReference type="ARBA" id="ARBA00022448"/>
    </source>
</evidence>
<feature type="transmembrane region" description="Helical" evidence="7">
    <location>
        <begin position="379"/>
        <end position="401"/>
    </location>
</feature>
<dbReference type="InterPro" id="IPR036259">
    <property type="entry name" value="MFS_trans_sf"/>
</dbReference>
<keyword evidence="5 7" id="KW-0472">Membrane</keyword>
<feature type="transmembrane region" description="Helical" evidence="7">
    <location>
        <begin position="87"/>
        <end position="107"/>
    </location>
</feature>
<evidence type="ECO:0000256" key="1">
    <source>
        <dbReference type="ARBA" id="ARBA00004141"/>
    </source>
</evidence>
<gene>
    <name evidence="8" type="ORF">CEP52_014691</name>
</gene>
<feature type="transmembrane region" description="Helical" evidence="7">
    <location>
        <begin position="413"/>
        <end position="434"/>
    </location>
</feature>
<dbReference type="FunFam" id="1.20.1250.20:FF:000018">
    <property type="entry name" value="MFS transporter permease"/>
    <property type="match status" value="1"/>
</dbReference>
<reference evidence="8 9" key="1">
    <citation type="submission" date="2017-06" db="EMBL/GenBank/DDBJ databases">
        <title>Comparative genomic analysis of Ambrosia Fusariam Clade fungi.</title>
        <authorList>
            <person name="Stajich J.E."/>
            <person name="Carrillo J."/>
            <person name="Kijimoto T."/>
            <person name="Eskalen A."/>
            <person name="O'Donnell K."/>
            <person name="Kasson M."/>
        </authorList>
    </citation>
    <scope>NUCLEOTIDE SEQUENCE [LARGE SCALE GENOMIC DNA]</scope>
    <source>
        <strain evidence="8 9">NRRL62579</strain>
    </source>
</reference>
<dbReference type="InterPro" id="IPR011701">
    <property type="entry name" value="MFS"/>
</dbReference>
<proteinExistence type="predicted"/>
<feature type="transmembrane region" description="Helical" evidence="7">
    <location>
        <begin position="325"/>
        <end position="343"/>
    </location>
</feature>
<keyword evidence="2" id="KW-0813">Transport</keyword>
<feature type="transmembrane region" description="Helical" evidence="7">
    <location>
        <begin position="291"/>
        <end position="313"/>
    </location>
</feature>
<evidence type="ECO:0008006" key="10">
    <source>
        <dbReference type="Google" id="ProtNLM"/>
    </source>
</evidence>
<feature type="transmembrane region" description="Helical" evidence="7">
    <location>
        <begin position="119"/>
        <end position="138"/>
    </location>
</feature>
<keyword evidence="9" id="KW-1185">Reference proteome</keyword>
<dbReference type="AlphaFoldDB" id="A0A428SK06"/>
<comment type="caution">
    <text evidence="8">The sequence shown here is derived from an EMBL/GenBank/DDBJ whole genome shotgun (WGS) entry which is preliminary data.</text>
</comment>
<dbReference type="EMBL" id="NKCK01000236">
    <property type="protein sequence ID" value="RSL90108.1"/>
    <property type="molecule type" value="Genomic_DNA"/>
</dbReference>
<accession>A0A428SK06</accession>
<dbReference type="Pfam" id="PF07690">
    <property type="entry name" value="MFS_1"/>
    <property type="match status" value="1"/>
</dbReference>
<keyword evidence="6" id="KW-0325">Glycoprotein</keyword>
<evidence type="ECO:0000256" key="6">
    <source>
        <dbReference type="ARBA" id="ARBA00023180"/>
    </source>
</evidence>
<dbReference type="PANTHER" id="PTHR43791:SF49">
    <property type="entry name" value="TRANSPORTER, PUTATIVE (AFU_ORTHOLOGUE AFUA_4G04250)-RELATED"/>
    <property type="match status" value="1"/>
</dbReference>
<dbReference type="Proteomes" id="UP000287144">
    <property type="component" value="Unassembled WGS sequence"/>
</dbReference>
<evidence type="ECO:0000256" key="4">
    <source>
        <dbReference type="ARBA" id="ARBA00022989"/>
    </source>
</evidence>
<evidence type="ECO:0000256" key="5">
    <source>
        <dbReference type="ARBA" id="ARBA00023136"/>
    </source>
</evidence>
<feature type="transmembrane region" description="Helical" evidence="7">
    <location>
        <begin position="197"/>
        <end position="213"/>
    </location>
</feature>
<feature type="transmembrane region" description="Helical" evidence="7">
    <location>
        <begin position="349"/>
        <end position="367"/>
    </location>
</feature>
<dbReference type="PANTHER" id="PTHR43791">
    <property type="entry name" value="PERMEASE-RELATED"/>
    <property type="match status" value="1"/>
</dbReference>
<evidence type="ECO:0000313" key="9">
    <source>
        <dbReference type="Proteomes" id="UP000287144"/>
    </source>
</evidence>